<gene>
    <name evidence="2" type="ORF">LCGC14_0000690</name>
</gene>
<evidence type="ECO:0000256" key="1">
    <source>
        <dbReference type="SAM" id="Phobius"/>
    </source>
</evidence>
<dbReference type="Pfam" id="PF10067">
    <property type="entry name" value="DUF2306"/>
    <property type="match status" value="1"/>
</dbReference>
<dbReference type="AlphaFoldDB" id="A0A0F9W438"/>
<evidence type="ECO:0000313" key="2">
    <source>
        <dbReference type="EMBL" id="KKO12061.1"/>
    </source>
</evidence>
<feature type="transmembrane region" description="Helical" evidence="1">
    <location>
        <begin position="173"/>
        <end position="193"/>
    </location>
</feature>
<reference evidence="2" key="1">
    <citation type="journal article" date="2015" name="Nature">
        <title>Complex archaea that bridge the gap between prokaryotes and eukaryotes.</title>
        <authorList>
            <person name="Spang A."/>
            <person name="Saw J.H."/>
            <person name="Jorgensen S.L."/>
            <person name="Zaremba-Niedzwiedzka K."/>
            <person name="Martijn J."/>
            <person name="Lind A.E."/>
            <person name="van Eijk R."/>
            <person name="Schleper C."/>
            <person name="Guy L."/>
            <person name="Ettema T.J."/>
        </authorList>
    </citation>
    <scope>NUCLEOTIDE SEQUENCE</scope>
</reference>
<comment type="caution">
    <text evidence="2">The sequence shown here is derived from an EMBL/GenBank/DDBJ whole genome shotgun (WGS) entry which is preliminary data.</text>
</comment>
<keyword evidence="1" id="KW-0472">Membrane</keyword>
<feature type="transmembrane region" description="Helical" evidence="1">
    <location>
        <begin position="205"/>
        <end position="223"/>
    </location>
</feature>
<protein>
    <recommendedName>
        <fullName evidence="3">DUF2306 domain-containing protein</fullName>
    </recommendedName>
</protein>
<sequence>MFGGSSMTGYNQAKALVFRPPPGEITMTINAGIKSTGWYLMLFAAIGVSAYALSLGFLPAIRNGFVDNMLLTTPSAALLHFLGGGIVLLAGASQFHKGWRTRYPRLHRWLGRVYVGGVLIGGIAGLYLAFFASGGLAARFGFGLLAVLWLVSTALAFRYILKRDIKLHQRWMIRSYAMTLGAVTLRIWLPLFLMLGVPFDQAYPAIAWLAWVPNLIIAEWVFLRSRQ</sequence>
<name>A0A0F9W438_9ZZZZ</name>
<feature type="transmembrane region" description="Helical" evidence="1">
    <location>
        <begin position="140"/>
        <end position="161"/>
    </location>
</feature>
<feature type="transmembrane region" description="Helical" evidence="1">
    <location>
        <begin position="113"/>
        <end position="134"/>
    </location>
</feature>
<evidence type="ECO:0008006" key="3">
    <source>
        <dbReference type="Google" id="ProtNLM"/>
    </source>
</evidence>
<feature type="transmembrane region" description="Helical" evidence="1">
    <location>
        <begin position="70"/>
        <end position="92"/>
    </location>
</feature>
<organism evidence="2">
    <name type="scientific">marine sediment metagenome</name>
    <dbReference type="NCBI Taxonomy" id="412755"/>
    <lineage>
        <taxon>unclassified sequences</taxon>
        <taxon>metagenomes</taxon>
        <taxon>ecological metagenomes</taxon>
    </lineage>
</organism>
<dbReference type="InterPro" id="IPR018750">
    <property type="entry name" value="DUF2306_membrane"/>
</dbReference>
<dbReference type="EMBL" id="LAZR01000001">
    <property type="protein sequence ID" value="KKO12061.1"/>
    <property type="molecule type" value="Genomic_DNA"/>
</dbReference>
<proteinExistence type="predicted"/>
<accession>A0A0F9W438</accession>
<keyword evidence="1" id="KW-0812">Transmembrane</keyword>
<feature type="transmembrane region" description="Helical" evidence="1">
    <location>
        <begin position="37"/>
        <end position="58"/>
    </location>
</feature>
<keyword evidence="1" id="KW-1133">Transmembrane helix</keyword>